<reference evidence="1 2" key="1">
    <citation type="journal article" date="2003" name="Nature">
        <title>Genome divergence in two Prochlorococcus ecotypes reflects oceanic niche differentiation.</title>
        <authorList>
            <person name="Rocap G."/>
            <person name="Larimer F.W."/>
            <person name="Lamerdin J.E."/>
            <person name="Malfatti S."/>
            <person name="Chain P."/>
            <person name="Ahlgren N.A."/>
            <person name="Arellano A."/>
            <person name="Coleman M."/>
            <person name="Hauser L."/>
            <person name="Hess W.R."/>
            <person name="Johnson Z.I."/>
            <person name="Land M.L."/>
            <person name="Lindell D."/>
            <person name="Post A.F."/>
            <person name="Regala W."/>
            <person name="Shah M."/>
            <person name="Shaw S.L."/>
            <person name="Steglich C."/>
            <person name="Sullivan M.B."/>
            <person name="Ting C.S."/>
            <person name="Tolonen A."/>
            <person name="Webb E.A."/>
            <person name="Zinser E.R."/>
            <person name="Chisholm S.W."/>
        </authorList>
    </citation>
    <scope>NUCLEOTIDE SEQUENCE [LARGE SCALE GENOMIC DNA]</scope>
    <source>
        <strain evidence="2">MIT 9313</strain>
    </source>
</reference>
<dbReference type="eggNOG" id="ENOG5030SQR">
    <property type="taxonomic scope" value="Bacteria"/>
</dbReference>
<sequence length="60" mass="6896">MSGYLMALLKQSEKDISKTLPLFLQAQRIEPQFASMKALATLRPVIIHIQLISDFTWLLH</sequence>
<dbReference type="Proteomes" id="UP000001423">
    <property type="component" value="Chromosome"/>
</dbReference>
<dbReference type="HOGENOM" id="CLU_3102500_0_0_3"/>
<evidence type="ECO:0000313" key="1">
    <source>
        <dbReference type="EMBL" id="CAX32293.1"/>
    </source>
</evidence>
<dbReference type="AlphaFoldDB" id="B9ESE9"/>
<proteinExistence type="predicted"/>
<gene>
    <name evidence="1" type="ordered locus">PMT_2772</name>
</gene>
<protein>
    <submittedName>
        <fullName evidence="1">Uncharacterized protein</fullName>
    </submittedName>
</protein>
<keyword evidence="2" id="KW-1185">Reference proteome</keyword>
<dbReference type="EMBL" id="BX548175">
    <property type="protein sequence ID" value="CAX32293.1"/>
    <property type="molecule type" value="Genomic_DNA"/>
</dbReference>
<name>B9ESE9_PROMM</name>
<evidence type="ECO:0000313" key="2">
    <source>
        <dbReference type="Proteomes" id="UP000001423"/>
    </source>
</evidence>
<dbReference type="KEGG" id="pmt:PMT_2772"/>
<accession>B9ESE9</accession>
<organism evidence="1 2">
    <name type="scientific">Prochlorococcus marinus (strain MIT 9313)</name>
    <dbReference type="NCBI Taxonomy" id="74547"/>
    <lineage>
        <taxon>Bacteria</taxon>
        <taxon>Bacillati</taxon>
        <taxon>Cyanobacteriota</taxon>
        <taxon>Cyanophyceae</taxon>
        <taxon>Synechococcales</taxon>
        <taxon>Prochlorococcaceae</taxon>
        <taxon>Prochlorococcus</taxon>
    </lineage>
</organism>